<feature type="compositionally biased region" description="Low complexity" evidence="1">
    <location>
        <begin position="292"/>
        <end position="307"/>
    </location>
</feature>
<feature type="compositionally biased region" description="Basic and acidic residues" evidence="1">
    <location>
        <begin position="385"/>
        <end position="402"/>
    </location>
</feature>
<gene>
    <name evidence="3" type="ORF">ONZ51_g6398</name>
</gene>
<accession>A0AAD7TUT7</accession>
<feature type="region of interest" description="Disordered" evidence="1">
    <location>
        <begin position="284"/>
        <end position="316"/>
    </location>
</feature>
<evidence type="ECO:0000256" key="2">
    <source>
        <dbReference type="SAM" id="Phobius"/>
    </source>
</evidence>
<feature type="transmembrane region" description="Helical" evidence="2">
    <location>
        <begin position="320"/>
        <end position="341"/>
    </location>
</feature>
<keyword evidence="4" id="KW-1185">Reference proteome</keyword>
<organism evidence="3 4">
    <name type="scientific">Trametes cubensis</name>
    <dbReference type="NCBI Taxonomy" id="1111947"/>
    <lineage>
        <taxon>Eukaryota</taxon>
        <taxon>Fungi</taxon>
        <taxon>Dikarya</taxon>
        <taxon>Basidiomycota</taxon>
        <taxon>Agaricomycotina</taxon>
        <taxon>Agaricomycetes</taxon>
        <taxon>Polyporales</taxon>
        <taxon>Polyporaceae</taxon>
        <taxon>Trametes</taxon>
    </lineage>
</organism>
<dbReference type="EMBL" id="JAPEVG010000153">
    <property type="protein sequence ID" value="KAJ8480838.1"/>
    <property type="molecule type" value="Genomic_DNA"/>
</dbReference>
<dbReference type="Proteomes" id="UP001215151">
    <property type="component" value="Unassembled WGS sequence"/>
</dbReference>
<keyword evidence="2" id="KW-0472">Membrane</keyword>
<feature type="compositionally biased region" description="Low complexity" evidence="1">
    <location>
        <begin position="212"/>
        <end position="229"/>
    </location>
</feature>
<reference evidence="3" key="1">
    <citation type="submission" date="2022-11" db="EMBL/GenBank/DDBJ databases">
        <title>Genome Sequence of Cubamyces cubensis.</title>
        <authorList>
            <person name="Buettner E."/>
        </authorList>
    </citation>
    <scope>NUCLEOTIDE SEQUENCE</scope>
    <source>
        <strain evidence="3">MPL-01</strain>
    </source>
</reference>
<evidence type="ECO:0000313" key="3">
    <source>
        <dbReference type="EMBL" id="KAJ8480838.1"/>
    </source>
</evidence>
<keyword evidence="2" id="KW-1133">Transmembrane helix</keyword>
<proteinExistence type="predicted"/>
<protein>
    <submittedName>
        <fullName evidence="3">Uncharacterized protein</fullName>
    </submittedName>
</protein>
<keyword evidence="2" id="KW-0812">Transmembrane</keyword>
<evidence type="ECO:0000256" key="1">
    <source>
        <dbReference type="SAM" id="MobiDB-lite"/>
    </source>
</evidence>
<feature type="region of interest" description="Disordered" evidence="1">
    <location>
        <begin position="201"/>
        <end position="229"/>
    </location>
</feature>
<comment type="caution">
    <text evidence="3">The sequence shown here is derived from an EMBL/GenBank/DDBJ whole genome shotgun (WGS) entry which is preliminary data.</text>
</comment>
<sequence>MQVNLLWILLRPTLVQFFSFAVLVSIAASASVNRTIDDQKGDSVTGAMPLYLPTAGAVTWNIGQTCSICTIRGGGDPIDVDEAFDGTWHDTTSEGKPGDPDLIVQASFTGHAVYVYHIVLNALIPGVVTNTNLAFYIDNEWVGAYTYQPGDGTIPPVLYRVPVYSNESLAQGEHLIQIITAGDTPAIVLFDYIVYTTEEDDTPSSIAPPTHTSVTSSITSQASVSSPAAQKSVSSSASLTTESSASVQTDLLPSSQGTASPLVLSRTTAISDLTAQPDATSYVSQANASYPSTSQPNAASSPTSSSNRQQGQSPSHVAEIAGATAGGVAVLVIACLLGALWRSRARRQRGHGAPGASESDARLTLDKDDRYLSAGNPIASTAHNPSEHKPRAFSRVDTDRAQRASLDTTAAQRLSVHSNLLARALQDHEGELYHHRSSLLERALHGPRDRSTRGEQNIVENNPTTLAAMRAEMSALRTMLETQQRTIDTVSRDTGHAPPAYAI</sequence>
<feature type="region of interest" description="Disordered" evidence="1">
    <location>
        <begin position="372"/>
        <end position="402"/>
    </location>
</feature>
<name>A0AAD7TUT7_9APHY</name>
<dbReference type="AlphaFoldDB" id="A0AAD7TUT7"/>
<evidence type="ECO:0000313" key="4">
    <source>
        <dbReference type="Proteomes" id="UP001215151"/>
    </source>
</evidence>